<comment type="caution">
    <text evidence="1">The sequence shown here is derived from an EMBL/GenBank/DDBJ whole genome shotgun (WGS) entry which is preliminary data.</text>
</comment>
<evidence type="ECO:0000313" key="2">
    <source>
        <dbReference type="Proteomes" id="UP000499080"/>
    </source>
</evidence>
<dbReference type="OrthoDB" id="10017160at2759"/>
<dbReference type="EMBL" id="BGPR01013724">
    <property type="protein sequence ID" value="GBN61931.1"/>
    <property type="molecule type" value="Genomic_DNA"/>
</dbReference>
<proteinExistence type="predicted"/>
<protein>
    <submittedName>
        <fullName evidence="1">Uncharacterized protein</fullName>
    </submittedName>
</protein>
<dbReference type="Proteomes" id="UP000499080">
    <property type="component" value="Unassembled WGS sequence"/>
</dbReference>
<accession>A0A4Y2QES3</accession>
<reference evidence="1 2" key="1">
    <citation type="journal article" date="2019" name="Sci. Rep.">
        <title>Orb-weaving spider Araneus ventricosus genome elucidates the spidroin gene catalogue.</title>
        <authorList>
            <person name="Kono N."/>
            <person name="Nakamura H."/>
            <person name="Ohtoshi R."/>
            <person name="Moran D.A.P."/>
            <person name="Shinohara A."/>
            <person name="Yoshida Y."/>
            <person name="Fujiwara M."/>
            <person name="Mori M."/>
            <person name="Tomita M."/>
            <person name="Arakawa K."/>
        </authorList>
    </citation>
    <scope>NUCLEOTIDE SEQUENCE [LARGE SCALE GENOMIC DNA]</scope>
</reference>
<gene>
    <name evidence="1" type="ORF">AVEN_204351_1</name>
</gene>
<keyword evidence="2" id="KW-1185">Reference proteome</keyword>
<name>A0A4Y2QES3_ARAVE</name>
<organism evidence="1 2">
    <name type="scientific">Araneus ventricosus</name>
    <name type="common">Orbweaver spider</name>
    <name type="synonym">Epeira ventricosa</name>
    <dbReference type="NCBI Taxonomy" id="182803"/>
    <lineage>
        <taxon>Eukaryota</taxon>
        <taxon>Metazoa</taxon>
        <taxon>Ecdysozoa</taxon>
        <taxon>Arthropoda</taxon>
        <taxon>Chelicerata</taxon>
        <taxon>Arachnida</taxon>
        <taxon>Araneae</taxon>
        <taxon>Araneomorphae</taxon>
        <taxon>Entelegynae</taxon>
        <taxon>Araneoidea</taxon>
        <taxon>Araneidae</taxon>
        <taxon>Araneus</taxon>
    </lineage>
</organism>
<dbReference type="AlphaFoldDB" id="A0A4Y2QES3"/>
<evidence type="ECO:0000313" key="1">
    <source>
        <dbReference type="EMBL" id="GBN61931.1"/>
    </source>
</evidence>
<sequence length="143" mass="16510">MLTEGDQRSWIKIEVTGGKTASKCYHRSRQACGDNALPYRRLDDGSKSFVRVGMSLRICTAQVGSPFLNIRLTLRGLLSIDRLWTVRELSVKVCLSHQTVRHVLKKWPMSGFSVYPLFCPSGISRFHNNRHRHVWCLGFFSWR</sequence>